<keyword evidence="1" id="KW-0812">Transmembrane</keyword>
<sequence length="23" mass="2508">MIEGIVIGIAGYLILSYVILPLF</sequence>
<keyword evidence="1" id="KW-0472">Membrane</keyword>
<protein>
    <submittedName>
        <fullName evidence="2">Uncharacterized protein</fullName>
    </submittedName>
</protein>
<evidence type="ECO:0000256" key="1">
    <source>
        <dbReference type="SAM" id="Phobius"/>
    </source>
</evidence>
<organism evidence="2">
    <name type="scientific">marine metagenome</name>
    <dbReference type="NCBI Taxonomy" id="408172"/>
    <lineage>
        <taxon>unclassified sequences</taxon>
        <taxon>metagenomes</taxon>
        <taxon>ecological metagenomes</taxon>
    </lineage>
</organism>
<dbReference type="AlphaFoldDB" id="A0A382EAW9"/>
<reference evidence="2" key="1">
    <citation type="submission" date="2018-05" db="EMBL/GenBank/DDBJ databases">
        <authorList>
            <person name="Lanie J.A."/>
            <person name="Ng W.-L."/>
            <person name="Kazmierczak K.M."/>
            <person name="Andrzejewski T.M."/>
            <person name="Davidsen T.M."/>
            <person name="Wayne K.J."/>
            <person name="Tettelin H."/>
            <person name="Glass J.I."/>
            <person name="Rusch D."/>
            <person name="Podicherti R."/>
            <person name="Tsui H.-C.T."/>
            <person name="Winkler M.E."/>
        </authorList>
    </citation>
    <scope>NUCLEOTIDE SEQUENCE</scope>
</reference>
<name>A0A382EAW9_9ZZZZ</name>
<dbReference type="EMBL" id="UINC01043501">
    <property type="protein sequence ID" value="SVB47625.1"/>
    <property type="molecule type" value="Genomic_DNA"/>
</dbReference>
<evidence type="ECO:0000313" key="2">
    <source>
        <dbReference type="EMBL" id="SVB47625.1"/>
    </source>
</evidence>
<gene>
    <name evidence="2" type="ORF">METZ01_LOCUS200479</name>
</gene>
<proteinExistence type="predicted"/>
<accession>A0A382EAW9</accession>
<feature type="transmembrane region" description="Helical" evidence="1">
    <location>
        <begin position="6"/>
        <end position="22"/>
    </location>
</feature>
<keyword evidence="1" id="KW-1133">Transmembrane helix</keyword>